<sequence length="92" mass="10631">MVNVHEIPMTENSNIPFNKRPITALAECKEEVHRGFAGQLCRTLPSSSDVNYARRKHHWTVVQSTKIAHYIDEKKKDGSDKYWYLTIGTSVR</sequence>
<organism evidence="1 2">
    <name type="scientific">Trichinella nelsoni</name>
    <dbReference type="NCBI Taxonomy" id="6336"/>
    <lineage>
        <taxon>Eukaryota</taxon>
        <taxon>Metazoa</taxon>
        <taxon>Ecdysozoa</taxon>
        <taxon>Nematoda</taxon>
        <taxon>Enoplea</taxon>
        <taxon>Dorylaimia</taxon>
        <taxon>Trichinellida</taxon>
        <taxon>Trichinellidae</taxon>
        <taxon>Trichinella</taxon>
    </lineage>
</organism>
<evidence type="ECO:0000313" key="1">
    <source>
        <dbReference type="EMBL" id="KRX21393.1"/>
    </source>
</evidence>
<dbReference type="AlphaFoldDB" id="A0A0V0S3V4"/>
<name>A0A0V0S3V4_9BILA</name>
<gene>
    <name evidence="1" type="ORF">T07_13622</name>
</gene>
<dbReference type="Proteomes" id="UP000054630">
    <property type="component" value="Unassembled WGS sequence"/>
</dbReference>
<proteinExistence type="predicted"/>
<dbReference type="EMBL" id="JYDL01000039">
    <property type="protein sequence ID" value="KRX21393.1"/>
    <property type="molecule type" value="Genomic_DNA"/>
</dbReference>
<keyword evidence="2" id="KW-1185">Reference proteome</keyword>
<comment type="caution">
    <text evidence="1">The sequence shown here is derived from an EMBL/GenBank/DDBJ whole genome shotgun (WGS) entry which is preliminary data.</text>
</comment>
<reference evidence="1 2" key="1">
    <citation type="submission" date="2015-01" db="EMBL/GenBank/DDBJ databases">
        <title>Evolution of Trichinella species and genotypes.</title>
        <authorList>
            <person name="Korhonen P.K."/>
            <person name="Edoardo P."/>
            <person name="Giuseppe L.R."/>
            <person name="Gasser R.B."/>
        </authorList>
    </citation>
    <scope>NUCLEOTIDE SEQUENCE [LARGE SCALE GENOMIC DNA]</scope>
    <source>
        <strain evidence="1">ISS37</strain>
    </source>
</reference>
<protein>
    <submittedName>
        <fullName evidence="1">Uncharacterized protein</fullName>
    </submittedName>
</protein>
<accession>A0A0V0S3V4</accession>
<evidence type="ECO:0000313" key="2">
    <source>
        <dbReference type="Proteomes" id="UP000054630"/>
    </source>
</evidence>
<dbReference type="OrthoDB" id="10293362at2759"/>